<dbReference type="Pfam" id="PF00440">
    <property type="entry name" value="TetR_N"/>
    <property type="match status" value="1"/>
</dbReference>
<dbReference type="EMBL" id="RPOK01000006">
    <property type="protein sequence ID" value="RPJ65096.1"/>
    <property type="molecule type" value="Genomic_DNA"/>
</dbReference>
<reference evidence="4 5" key="1">
    <citation type="submission" date="2018-11" db="EMBL/GenBank/DDBJ databases">
        <authorList>
            <person name="Ye M.-Q."/>
            <person name="Du Z.-J."/>
        </authorList>
    </citation>
    <scope>NUCLEOTIDE SEQUENCE [LARGE SCALE GENOMIC DNA]</scope>
    <source>
        <strain evidence="4 5">U0105</strain>
    </source>
</reference>
<dbReference type="PANTHER" id="PTHR43479">
    <property type="entry name" value="ACREF/ENVCD OPERON REPRESSOR-RELATED"/>
    <property type="match status" value="1"/>
</dbReference>
<gene>
    <name evidence="4" type="ORF">DRW07_17435</name>
</gene>
<evidence type="ECO:0000256" key="1">
    <source>
        <dbReference type="ARBA" id="ARBA00023125"/>
    </source>
</evidence>
<sequence>MKTAERILSTALALFNEHGESSVSSVDIANECDISPGNLYYHFKGKAQLVDGLMKLHKAQMDDLLDTKKLSTLHIDDVFYYFFLVIQKLNLFRFLYRSPADLMEKYPHFAKSHARLLKQLEDTIQFVFEQCEAKQTFSTQGATIMHITQLSALIITQSCQYDELIQYGKRGGMSSHPEEAQYHALSLLITALLPRCALSDKVLAQLMRAIELHQLPSGG</sequence>
<dbReference type="Pfam" id="PF13972">
    <property type="entry name" value="TetR"/>
    <property type="match status" value="1"/>
</dbReference>
<dbReference type="AlphaFoldDB" id="A0A3N5XYP9"/>
<name>A0A3N5XYP9_9ALTE</name>
<dbReference type="PROSITE" id="PS50977">
    <property type="entry name" value="HTH_TETR_2"/>
    <property type="match status" value="1"/>
</dbReference>
<feature type="DNA-binding region" description="H-T-H motif" evidence="2">
    <location>
        <begin position="24"/>
        <end position="43"/>
    </location>
</feature>
<dbReference type="InterPro" id="IPR050624">
    <property type="entry name" value="HTH-type_Tx_Regulator"/>
</dbReference>
<dbReference type="PRINTS" id="PR00455">
    <property type="entry name" value="HTHTETR"/>
</dbReference>
<dbReference type="InterPro" id="IPR009057">
    <property type="entry name" value="Homeodomain-like_sf"/>
</dbReference>
<keyword evidence="1 2" id="KW-0238">DNA-binding</keyword>
<evidence type="ECO:0000313" key="5">
    <source>
        <dbReference type="Proteomes" id="UP000275281"/>
    </source>
</evidence>
<feature type="domain" description="HTH tetR-type" evidence="3">
    <location>
        <begin position="1"/>
        <end position="61"/>
    </location>
</feature>
<dbReference type="PANTHER" id="PTHR43479:SF11">
    <property type="entry name" value="ACREF_ENVCD OPERON REPRESSOR-RELATED"/>
    <property type="match status" value="1"/>
</dbReference>
<dbReference type="SUPFAM" id="SSF46689">
    <property type="entry name" value="Homeodomain-like"/>
    <property type="match status" value="1"/>
</dbReference>
<evidence type="ECO:0000313" key="4">
    <source>
        <dbReference type="EMBL" id="RPJ65096.1"/>
    </source>
</evidence>
<dbReference type="RefSeq" id="WP_124029224.1">
    <property type="nucleotide sequence ID" value="NZ_JBHRSN010000013.1"/>
</dbReference>
<keyword evidence="5" id="KW-1185">Reference proteome</keyword>
<dbReference type="GO" id="GO:0003677">
    <property type="term" value="F:DNA binding"/>
    <property type="evidence" value="ECO:0007669"/>
    <property type="project" value="UniProtKB-UniRule"/>
</dbReference>
<evidence type="ECO:0000256" key="2">
    <source>
        <dbReference type="PROSITE-ProRule" id="PRU00335"/>
    </source>
</evidence>
<accession>A0A3N5XYP9</accession>
<comment type="caution">
    <text evidence="4">The sequence shown here is derived from an EMBL/GenBank/DDBJ whole genome shotgun (WGS) entry which is preliminary data.</text>
</comment>
<proteinExistence type="predicted"/>
<dbReference type="OrthoDB" id="8770705at2"/>
<evidence type="ECO:0000259" key="3">
    <source>
        <dbReference type="PROSITE" id="PS50977"/>
    </source>
</evidence>
<dbReference type="InterPro" id="IPR025722">
    <property type="entry name" value="TetR"/>
</dbReference>
<protein>
    <submittedName>
        <fullName evidence="4">TetR/AcrR family transcriptional regulator</fullName>
    </submittedName>
</protein>
<organism evidence="4 5">
    <name type="scientific">Alteromonas sediminis</name>
    <dbReference type="NCBI Taxonomy" id="2259342"/>
    <lineage>
        <taxon>Bacteria</taxon>
        <taxon>Pseudomonadati</taxon>
        <taxon>Pseudomonadota</taxon>
        <taxon>Gammaproteobacteria</taxon>
        <taxon>Alteromonadales</taxon>
        <taxon>Alteromonadaceae</taxon>
        <taxon>Alteromonas/Salinimonas group</taxon>
        <taxon>Alteromonas</taxon>
    </lineage>
</organism>
<dbReference type="Gene3D" id="1.10.357.10">
    <property type="entry name" value="Tetracycline Repressor, domain 2"/>
    <property type="match status" value="1"/>
</dbReference>
<dbReference type="Proteomes" id="UP000275281">
    <property type="component" value="Unassembled WGS sequence"/>
</dbReference>
<dbReference type="InterPro" id="IPR001647">
    <property type="entry name" value="HTH_TetR"/>
</dbReference>